<gene>
    <name evidence="3" type="ORF">P4R38_12545</name>
</gene>
<feature type="transmembrane region" description="Helical" evidence="1">
    <location>
        <begin position="154"/>
        <end position="175"/>
    </location>
</feature>
<dbReference type="PROSITE" id="PS51832">
    <property type="entry name" value="HD_GYP"/>
    <property type="match status" value="1"/>
</dbReference>
<feature type="transmembrane region" description="Helical" evidence="1">
    <location>
        <begin position="6"/>
        <end position="38"/>
    </location>
</feature>
<feature type="domain" description="HD-GYP" evidence="2">
    <location>
        <begin position="176"/>
        <end position="368"/>
    </location>
</feature>
<dbReference type="PANTHER" id="PTHR45228">
    <property type="entry name" value="CYCLIC DI-GMP PHOSPHODIESTERASE TM_0186-RELATED"/>
    <property type="match status" value="1"/>
</dbReference>
<keyword evidence="1" id="KW-0472">Membrane</keyword>
<evidence type="ECO:0000313" key="3">
    <source>
        <dbReference type="EMBL" id="MDF8265077.1"/>
    </source>
</evidence>
<name>A0ABT6C9T9_9MICO</name>
<proteinExistence type="predicted"/>
<reference evidence="3 4" key="1">
    <citation type="submission" date="2023-03" db="EMBL/GenBank/DDBJ databases">
        <title>YIM 133296 draft genome.</title>
        <authorList>
            <person name="Xiong L."/>
        </authorList>
    </citation>
    <scope>NUCLEOTIDE SEQUENCE [LARGE SCALE GENOMIC DNA]</scope>
    <source>
        <strain evidence="3 4">YIM 133296</strain>
    </source>
</reference>
<dbReference type="InterPro" id="IPR052020">
    <property type="entry name" value="Cyclic_di-GMP/3'3'-cGAMP_PDE"/>
</dbReference>
<dbReference type="SUPFAM" id="SSF109604">
    <property type="entry name" value="HD-domain/PDEase-like"/>
    <property type="match status" value="1"/>
</dbReference>
<evidence type="ECO:0000313" key="4">
    <source>
        <dbReference type="Proteomes" id="UP001528912"/>
    </source>
</evidence>
<dbReference type="EMBL" id="JAROAV010000031">
    <property type="protein sequence ID" value="MDF8265077.1"/>
    <property type="molecule type" value="Genomic_DNA"/>
</dbReference>
<dbReference type="PANTHER" id="PTHR45228:SF4">
    <property type="entry name" value="LIPOPROTEIN"/>
    <property type="match status" value="1"/>
</dbReference>
<keyword evidence="4" id="KW-1185">Reference proteome</keyword>
<dbReference type="CDD" id="cd00077">
    <property type="entry name" value="HDc"/>
    <property type="match status" value="1"/>
</dbReference>
<sequence length="395" mass="41637">MSGNMGVALTAIVLIAAVGLVGAVGAAVIGFATSLLAFRKQQRVGRSFNAVQSGLIGLTGGFCYFAFGGQSPGAIDPGPAGISIRMLAPMVGAAGIMLLVNAMLLGGVLRITTQALLRVAILDVVRAGGLTYIGHGLVAFLFAFLWQIDGLGPVSIVLVVAPLLLAQWSIQQMLAEEDARLRTTRTLVAAVEARHPSIKGTSSAVASIAALIGEERKLRPKQLDALKFAAVLHDIGLVAPALQQSRIDGRLTAADLRQIRSHPDRGVAMIEDIDFLKESVAAIRHHHERWDGRGYPDGLAGSAIPLLARIIAVGDTYVAVRRGRADVTIDETLRILRARSGTHLDPSLVESLGRIADRGRIERKSFGLSQAVAPDHNDPGVSDLITSGHVAVTVR</sequence>
<dbReference type="Gene3D" id="1.10.3210.10">
    <property type="entry name" value="Hypothetical protein af1432"/>
    <property type="match status" value="1"/>
</dbReference>
<keyword evidence="1" id="KW-0812">Transmembrane</keyword>
<accession>A0ABT6C9T9</accession>
<evidence type="ECO:0000259" key="2">
    <source>
        <dbReference type="PROSITE" id="PS51832"/>
    </source>
</evidence>
<dbReference type="InterPro" id="IPR003607">
    <property type="entry name" value="HD/PDEase_dom"/>
</dbReference>
<feature type="transmembrane region" description="Helical" evidence="1">
    <location>
        <begin position="50"/>
        <end position="67"/>
    </location>
</feature>
<protein>
    <submittedName>
        <fullName evidence="3">HD domain-containing phosphohydrolase</fullName>
    </submittedName>
</protein>
<dbReference type="Proteomes" id="UP001528912">
    <property type="component" value="Unassembled WGS sequence"/>
</dbReference>
<evidence type="ECO:0000256" key="1">
    <source>
        <dbReference type="SAM" id="Phobius"/>
    </source>
</evidence>
<feature type="transmembrane region" description="Helical" evidence="1">
    <location>
        <begin position="130"/>
        <end position="148"/>
    </location>
</feature>
<keyword evidence="1" id="KW-1133">Transmembrane helix</keyword>
<organism evidence="3 4">
    <name type="scientific">Luteipulveratus flavus</name>
    <dbReference type="NCBI Taxonomy" id="3031728"/>
    <lineage>
        <taxon>Bacteria</taxon>
        <taxon>Bacillati</taxon>
        <taxon>Actinomycetota</taxon>
        <taxon>Actinomycetes</taxon>
        <taxon>Micrococcales</taxon>
        <taxon>Dermacoccaceae</taxon>
        <taxon>Luteipulveratus</taxon>
    </lineage>
</organism>
<feature type="transmembrane region" description="Helical" evidence="1">
    <location>
        <begin position="87"/>
        <end position="109"/>
    </location>
</feature>
<dbReference type="RefSeq" id="WP_277192415.1">
    <property type="nucleotide sequence ID" value="NZ_JAROAV010000031.1"/>
</dbReference>
<dbReference type="Pfam" id="PF13487">
    <property type="entry name" value="HD_5"/>
    <property type="match status" value="1"/>
</dbReference>
<comment type="caution">
    <text evidence="3">The sequence shown here is derived from an EMBL/GenBank/DDBJ whole genome shotgun (WGS) entry which is preliminary data.</text>
</comment>
<dbReference type="InterPro" id="IPR037522">
    <property type="entry name" value="HD_GYP_dom"/>
</dbReference>